<evidence type="ECO:0000313" key="1">
    <source>
        <dbReference type="EMBL" id="KGA96030.1"/>
    </source>
</evidence>
<comment type="caution">
    <text evidence="1">The sequence shown here is derived from an EMBL/GenBank/DDBJ whole genome shotgun (WGS) entry which is preliminary data.</text>
</comment>
<proteinExistence type="predicted"/>
<dbReference type="AlphaFoldDB" id="A0A094XB51"/>
<protein>
    <submittedName>
        <fullName evidence="1">Uncharacterized protein</fullName>
    </submittedName>
</protein>
<gene>
    <name evidence="1" type="ORF">BALCAV_0218780</name>
</gene>
<dbReference type="Proteomes" id="UP000002754">
    <property type="component" value="Unassembled WGS sequence"/>
</dbReference>
<sequence length="93" mass="10696">MNVHNRRLEQKTTIPTSFPQRAQWFSPNHYQNTYQAQRTLEAALPAIYYGIDSCPVVGYEHALTEAVSIGYLLGQGYDYQTAVNTVQSWWRPS</sequence>
<keyword evidence="2" id="KW-1185">Reference proteome</keyword>
<reference evidence="1 2" key="1">
    <citation type="journal article" date="2014" name="Genome Announc.">
        <title>Draft Genome Sequence of Bacillus alcalophilus AV1934, a Classic Alkaliphile Isolated from Human Feces in 1934.</title>
        <authorList>
            <person name="Attie O."/>
            <person name="Jayaprakash A."/>
            <person name="Shah H."/>
            <person name="Paulsen I.T."/>
            <person name="Morino M."/>
            <person name="Takahashi Y."/>
            <person name="Narumi I."/>
            <person name="Sachidanandam R."/>
            <person name="Satoh K."/>
            <person name="Ito M."/>
            <person name="Krulwich T.A."/>
        </authorList>
    </citation>
    <scope>NUCLEOTIDE SEQUENCE [LARGE SCALE GENOMIC DNA]</scope>
    <source>
        <strain evidence="1 2">AV1934</strain>
    </source>
</reference>
<name>A0A094XB51_ALKAL</name>
<dbReference type="EMBL" id="ALPT02000085">
    <property type="protein sequence ID" value="KGA96030.1"/>
    <property type="molecule type" value="Genomic_DNA"/>
</dbReference>
<organism evidence="1 2">
    <name type="scientific">Alkalihalobacillus alcalophilus ATCC 27647 = CGMCC 1.3604</name>
    <dbReference type="NCBI Taxonomy" id="1218173"/>
    <lineage>
        <taxon>Bacteria</taxon>
        <taxon>Bacillati</taxon>
        <taxon>Bacillota</taxon>
        <taxon>Bacilli</taxon>
        <taxon>Bacillales</taxon>
        <taxon>Bacillaceae</taxon>
        <taxon>Alkalihalobacillus</taxon>
    </lineage>
</organism>
<evidence type="ECO:0000313" key="2">
    <source>
        <dbReference type="Proteomes" id="UP000002754"/>
    </source>
</evidence>
<dbReference type="STRING" id="1218173.BALCAV_0218780"/>
<accession>A0A094XB51</accession>